<keyword evidence="1 4" id="KW-0812">Transmembrane</keyword>
<dbReference type="RefSeq" id="WP_204986305.1">
    <property type="nucleotide sequence ID" value="NZ_BMCZ01000002.1"/>
</dbReference>
<dbReference type="Pfam" id="PF07690">
    <property type="entry name" value="MFS_1"/>
    <property type="match status" value="1"/>
</dbReference>
<feature type="transmembrane region" description="Helical" evidence="4">
    <location>
        <begin position="118"/>
        <end position="142"/>
    </location>
</feature>
<keyword evidence="7" id="KW-1185">Reference proteome</keyword>
<feature type="transmembrane region" description="Helical" evidence="4">
    <location>
        <begin position="354"/>
        <end position="373"/>
    </location>
</feature>
<evidence type="ECO:0000259" key="5">
    <source>
        <dbReference type="PROSITE" id="PS50850"/>
    </source>
</evidence>
<feature type="transmembrane region" description="Helical" evidence="4">
    <location>
        <begin position="24"/>
        <end position="44"/>
    </location>
</feature>
<dbReference type="Proteomes" id="UP000583101">
    <property type="component" value="Unassembled WGS sequence"/>
</dbReference>
<proteinExistence type="predicted"/>
<dbReference type="PANTHER" id="PTHR42910">
    <property type="entry name" value="TRANSPORTER SCO4007-RELATED"/>
    <property type="match status" value="1"/>
</dbReference>
<accession>A0ABR6I8Q0</accession>
<keyword evidence="3 4" id="KW-0472">Membrane</keyword>
<dbReference type="CDD" id="cd17324">
    <property type="entry name" value="MFS_NepI_like"/>
    <property type="match status" value="1"/>
</dbReference>
<feature type="domain" description="Major facilitator superfamily (MFS) profile" evidence="5">
    <location>
        <begin position="28"/>
        <end position="406"/>
    </location>
</feature>
<reference evidence="6 7" key="1">
    <citation type="submission" date="2020-08" db="EMBL/GenBank/DDBJ databases">
        <title>Genomic Encyclopedia of Type Strains, Phase IV (KMG-IV): sequencing the most valuable type-strain genomes for metagenomic binning, comparative biology and taxonomic classification.</title>
        <authorList>
            <person name="Goeker M."/>
        </authorList>
    </citation>
    <scope>NUCLEOTIDE SEQUENCE [LARGE SCALE GENOMIC DNA]</scope>
    <source>
        <strain evidence="6 7">DSM 100995</strain>
    </source>
</reference>
<dbReference type="SUPFAM" id="SSF103473">
    <property type="entry name" value="MFS general substrate transporter"/>
    <property type="match status" value="1"/>
</dbReference>
<organism evidence="6 7">
    <name type="scientific">Mucilaginibacter phyllosphaerae</name>
    <dbReference type="NCBI Taxonomy" id="1812349"/>
    <lineage>
        <taxon>Bacteria</taxon>
        <taxon>Pseudomonadati</taxon>
        <taxon>Bacteroidota</taxon>
        <taxon>Sphingobacteriia</taxon>
        <taxon>Sphingobacteriales</taxon>
        <taxon>Sphingobacteriaceae</taxon>
        <taxon>Mucilaginibacter</taxon>
    </lineage>
</organism>
<dbReference type="PANTHER" id="PTHR42910:SF1">
    <property type="entry name" value="MAJOR FACILITATOR SUPERFAMILY (MFS) PROFILE DOMAIN-CONTAINING PROTEIN"/>
    <property type="match status" value="1"/>
</dbReference>
<name>A0ABR6I8Q0_9SPHI</name>
<evidence type="ECO:0000256" key="1">
    <source>
        <dbReference type="ARBA" id="ARBA00022692"/>
    </source>
</evidence>
<feature type="transmembrane region" description="Helical" evidence="4">
    <location>
        <begin position="154"/>
        <end position="174"/>
    </location>
</feature>
<protein>
    <submittedName>
        <fullName evidence="6">MFS family arabinose efflux permease</fullName>
    </submittedName>
</protein>
<feature type="transmembrane region" description="Helical" evidence="4">
    <location>
        <begin position="231"/>
        <end position="254"/>
    </location>
</feature>
<evidence type="ECO:0000256" key="3">
    <source>
        <dbReference type="ARBA" id="ARBA00023136"/>
    </source>
</evidence>
<feature type="transmembrane region" description="Helical" evidence="4">
    <location>
        <begin position="385"/>
        <end position="401"/>
    </location>
</feature>
<feature type="transmembrane region" description="Helical" evidence="4">
    <location>
        <begin position="180"/>
        <end position="200"/>
    </location>
</feature>
<feature type="transmembrane region" description="Helical" evidence="4">
    <location>
        <begin position="260"/>
        <end position="282"/>
    </location>
</feature>
<evidence type="ECO:0000256" key="4">
    <source>
        <dbReference type="SAM" id="Phobius"/>
    </source>
</evidence>
<feature type="transmembrane region" description="Helical" evidence="4">
    <location>
        <begin position="94"/>
        <end position="112"/>
    </location>
</feature>
<keyword evidence="2 4" id="KW-1133">Transmembrane helix</keyword>
<comment type="caution">
    <text evidence="6">The sequence shown here is derived from an EMBL/GenBank/DDBJ whole genome shotgun (WGS) entry which is preliminary data.</text>
</comment>
<dbReference type="InterPro" id="IPR020846">
    <property type="entry name" value="MFS_dom"/>
</dbReference>
<evidence type="ECO:0000313" key="7">
    <source>
        <dbReference type="Proteomes" id="UP000583101"/>
    </source>
</evidence>
<dbReference type="Gene3D" id="1.20.1250.20">
    <property type="entry name" value="MFS general substrate transporter like domains"/>
    <property type="match status" value="1"/>
</dbReference>
<dbReference type="InterPro" id="IPR036259">
    <property type="entry name" value="MFS_trans_sf"/>
</dbReference>
<gene>
    <name evidence="6" type="ORF">GGR35_002031</name>
</gene>
<evidence type="ECO:0000256" key="2">
    <source>
        <dbReference type="ARBA" id="ARBA00022989"/>
    </source>
</evidence>
<dbReference type="InterPro" id="IPR011701">
    <property type="entry name" value="MFS"/>
</dbReference>
<dbReference type="EMBL" id="JACIEG010000003">
    <property type="protein sequence ID" value="MBB3969428.1"/>
    <property type="molecule type" value="Genomic_DNA"/>
</dbReference>
<sequence length="413" mass="44645">MAFDSKTHLLTFAGMTANTTNTKLHPAIIPLMAVAAGVTVANIYYNQPILKDIGQSVHATGAEIGKVSMFAQLGYGLGMFFLIPLGDKVNRKRLILLLSTLLMIALAGFSFATQLYQVYALSLLVGLFATSAQILMPMAATLDNVNRGKTVGKVFSGILVGILGARVISGLIAGWLGWRFVYGISAGMVFVVAILLKLYLPNVPPKFKGNYVGLLKSALSLVGEFKILRQAALLGFFTFGIFCSFWTTLTFHLSNAPLNFSASTIGLFGFIAIGGALVAPWFGKLADKGNTHRSLLVSVGMIIGSVILLKVFPYSIVVLIISIFFLDIGVQATQITNFARIYSLDEQAHSRLNTIYMTTYFIGGSAGTFFGLLSWKMGGWDMSTWQMLLWGVIAIVLVMMMKQPNGAGEKQAK</sequence>
<feature type="transmembrane region" description="Helical" evidence="4">
    <location>
        <begin position="294"/>
        <end position="312"/>
    </location>
</feature>
<dbReference type="PROSITE" id="PS50850">
    <property type="entry name" value="MFS"/>
    <property type="match status" value="1"/>
</dbReference>
<feature type="transmembrane region" description="Helical" evidence="4">
    <location>
        <begin position="318"/>
        <end position="342"/>
    </location>
</feature>
<evidence type="ECO:0000313" key="6">
    <source>
        <dbReference type="EMBL" id="MBB3969428.1"/>
    </source>
</evidence>